<keyword evidence="3" id="KW-1185">Reference proteome</keyword>
<proteinExistence type="predicted"/>
<accession>A0AAD3D6M5</accession>
<comment type="caution">
    <text evidence="2">The sequence shown here is derived from an EMBL/GenBank/DDBJ whole genome shotgun (WGS) entry which is preliminary data.</text>
</comment>
<evidence type="ECO:0000313" key="2">
    <source>
        <dbReference type="EMBL" id="GFH58872.1"/>
    </source>
</evidence>
<name>A0AAD3D6M5_9STRA</name>
<gene>
    <name evidence="2" type="ORF">CTEN210_15348</name>
</gene>
<evidence type="ECO:0000313" key="3">
    <source>
        <dbReference type="Proteomes" id="UP001054902"/>
    </source>
</evidence>
<evidence type="ECO:0000256" key="1">
    <source>
        <dbReference type="SAM" id="SignalP"/>
    </source>
</evidence>
<protein>
    <submittedName>
        <fullName evidence="2">Uncharacterized protein</fullName>
    </submittedName>
</protein>
<keyword evidence="1" id="KW-0732">Signal</keyword>
<dbReference type="AlphaFoldDB" id="A0AAD3D6M5"/>
<organism evidence="2 3">
    <name type="scientific">Chaetoceros tenuissimus</name>
    <dbReference type="NCBI Taxonomy" id="426638"/>
    <lineage>
        <taxon>Eukaryota</taxon>
        <taxon>Sar</taxon>
        <taxon>Stramenopiles</taxon>
        <taxon>Ochrophyta</taxon>
        <taxon>Bacillariophyta</taxon>
        <taxon>Coscinodiscophyceae</taxon>
        <taxon>Chaetocerotophycidae</taxon>
        <taxon>Chaetocerotales</taxon>
        <taxon>Chaetocerotaceae</taxon>
        <taxon>Chaetoceros</taxon>
    </lineage>
</organism>
<feature type="signal peptide" evidence="1">
    <location>
        <begin position="1"/>
        <end position="24"/>
    </location>
</feature>
<feature type="chain" id="PRO_5042021778" evidence="1">
    <location>
        <begin position="25"/>
        <end position="244"/>
    </location>
</feature>
<dbReference type="PANTHER" id="PTHR35716">
    <property type="entry name" value="OS05G0574700 PROTEIN-RELATED"/>
    <property type="match status" value="1"/>
</dbReference>
<reference evidence="2 3" key="1">
    <citation type="journal article" date="2021" name="Sci. Rep.">
        <title>The genome of the diatom Chaetoceros tenuissimus carries an ancient integrated fragment of an extant virus.</title>
        <authorList>
            <person name="Hongo Y."/>
            <person name="Kimura K."/>
            <person name="Takaki Y."/>
            <person name="Yoshida Y."/>
            <person name="Baba S."/>
            <person name="Kobayashi G."/>
            <person name="Nagasaki K."/>
            <person name="Hano T."/>
            <person name="Tomaru Y."/>
        </authorList>
    </citation>
    <scope>NUCLEOTIDE SEQUENCE [LARGE SCALE GENOMIC DNA]</scope>
    <source>
        <strain evidence="2 3">NIES-3715</strain>
    </source>
</reference>
<dbReference type="EMBL" id="BLLK01000062">
    <property type="protein sequence ID" value="GFH58872.1"/>
    <property type="molecule type" value="Genomic_DNA"/>
</dbReference>
<sequence>MTLSSASRFLGLIVTLQIILKASSFNLQSSRYLVHLNQQTSFTSTILKGIDFDALENDEECDFYTGEVEMKPTSASSSISEDGSIATLEAKVAAINPNCIELPDANPDITPEEVVSTCMDFLQNNDEPRMNSGLEVCWNFSSDSCRAANGGSLDAFYQYARNPVFQTMVNCESWEVLSIGPEIAGTPTRGMMKTVLVHVVQQKEKNLKDRRFIWTMMRERRPPRQGCWLVHECLSVDNAFAHTE</sequence>
<dbReference type="Proteomes" id="UP001054902">
    <property type="component" value="Unassembled WGS sequence"/>
</dbReference>